<organism evidence="1 2">
    <name type="scientific">Sagittula stellata (strain ATCC 700073 / DSM 11524 / E-37)</name>
    <dbReference type="NCBI Taxonomy" id="388399"/>
    <lineage>
        <taxon>Bacteria</taxon>
        <taxon>Pseudomonadati</taxon>
        <taxon>Pseudomonadota</taxon>
        <taxon>Alphaproteobacteria</taxon>
        <taxon>Rhodobacterales</taxon>
        <taxon>Roseobacteraceae</taxon>
        <taxon>Sagittula</taxon>
    </lineage>
</organism>
<gene>
    <name evidence="1" type="ORF">SSE37_06209</name>
</gene>
<comment type="caution">
    <text evidence="1">The sequence shown here is derived from an EMBL/GenBank/DDBJ whole genome shotgun (WGS) entry which is preliminary data.</text>
</comment>
<dbReference type="Proteomes" id="UP000005713">
    <property type="component" value="Unassembled WGS sequence"/>
</dbReference>
<proteinExistence type="predicted"/>
<reference evidence="1 2" key="1">
    <citation type="submission" date="2006-06" db="EMBL/GenBank/DDBJ databases">
        <authorList>
            <person name="Moran M.A."/>
            <person name="Ferriera S."/>
            <person name="Johnson J."/>
            <person name="Kravitz S."/>
            <person name="Beeson K."/>
            <person name="Sutton G."/>
            <person name="Rogers Y.-H."/>
            <person name="Friedman R."/>
            <person name="Frazier M."/>
            <person name="Venter J.C."/>
        </authorList>
    </citation>
    <scope>NUCLEOTIDE SEQUENCE [LARGE SCALE GENOMIC DNA]</scope>
    <source>
        <strain evidence="1 2">E-37</strain>
    </source>
</reference>
<dbReference type="EMBL" id="AAYA01000010">
    <property type="protein sequence ID" value="EBA07207.1"/>
    <property type="molecule type" value="Genomic_DNA"/>
</dbReference>
<name>A3K657_SAGS3</name>
<keyword evidence="2" id="KW-1185">Reference proteome</keyword>
<protein>
    <submittedName>
        <fullName evidence="1">Uncharacterized protein</fullName>
    </submittedName>
</protein>
<accession>A3K657</accession>
<evidence type="ECO:0000313" key="1">
    <source>
        <dbReference type="EMBL" id="EBA07207.1"/>
    </source>
</evidence>
<sequence>MREIAKTLRDTSLPCLTLAGLAAFALIPAPVAAEGARLALSCELTPECPEDGCGPDRVTRQVPLVLAPLSRGAEGELRTEITLDGTSAVARANSARGSWFWRDAARDHVLIATVGDVLILAETDRQDGTVTVDRLRCEES</sequence>
<dbReference type="RefSeq" id="WP_005860762.1">
    <property type="nucleotide sequence ID" value="NZ_AAYA01000010.1"/>
</dbReference>
<evidence type="ECO:0000313" key="2">
    <source>
        <dbReference type="Proteomes" id="UP000005713"/>
    </source>
</evidence>
<dbReference type="AlphaFoldDB" id="A3K657"/>